<dbReference type="InterPro" id="IPR020845">
    <property type="entry name" value="AMP-binding_CS"/>
</dbReference>
<organism evidence="4 5">
    <name type="scientific">Pantoea cypripedii</name>
    <name type="common">Pectobacterium cypripedii</name>
    <name type="synonym">Erwinia cypripedii</name>
    <dbReference type="NCBI Taxonomy" id="55209"/>
    <lineage>
        <taxon>Bacteria</taxon>
        <taxon>Pseudomonadati</taxon>
        <taxon>Pseudomonadota</taxon>
        <taxon>Gammaproteobacteria</taxon>
        <taxon>Enterobacterales</taxon>
        <taxon>Erwiniaceae</taxon>
        <taxon>Pantoea</taxon>
    </lineage>
</organism>
<accession>A0A1X1EY95</accession>
<dbReference type="PANTHER" id="PTHR45527">
    <property type="entry name" value="NONRIBOSOMAL PEPTIDE SYNTHETASE"/>
    <property type="match status" value="1"/>
</dbReference>
<dbReference type="Proteomes" id="UP000193749">
    <property type="component" value="Unassembled WGS sequence"/>
</dbReference>
<dbReference type="AlphaFoldDB" id="A0A1X1EY95"/>
<comment type="caution">
    <text evidence="4">The sequence shown here is derived from an EMBL/GenBank/DDBJ whole genome shotgun (WGS) entry which is preliminary data.</text>
</comment>
<dbReference type="InterPro" id="IPR009081">
    <property type="entry name" value="PP-bd_ACP"/>
</dbReference>
<dbReference type="InterPro" id="IPR045851">
    <property type="entry name" value="AMP-bd_C_sf"/>
</dbReference>
<comment type="cofactor">
    <cofactor evidence="1">
        <name>pantetheine 4'-phosphate</name>
        <dbReference type="ChEBI" id="CHEBI:47942"/>
    </cofactor>
</comment>
<dbReference type="PANTHER" id="PTHR45527:SF1">
    <property type="entry name" value="FATTY ACID SYNTHASE"/>
    <property type="match status" value="1"/>
</dbReference>
<dbReference type="FunFam" id="3.40.50.12780:FF:000012">
    <property type="entry name" value="Non-ribosomal peptide synthetase"/>
    <property type="match status" value="1"/>
</dbReference>
<gene>
    <name evidence="4" type="ORF">HA50_17000</name>
</gene>
<evidence type="ECO:0000256" key="1">
    <source>
        <dbReference type="ARBA" id="ARBA00001957"/>
    </source>
</evidence>
<dbReference type="SUPFAM" id="SSF47336">
    <property type="entry name" value="ACP-like"/>
    <property type="match status" value="1"/>
</dbReference>
<name>A0A1X1EY95_PANCY</name>
<dbReference type="InterPro" id="IPR036736">
    <property type="entry name" value="ACP-like_sf"/>
</dbReference>
<dbReference type="EMBL" id="MLJI01000001">
    <property type="protein sequence ID" value="ORM94951.1"/>
    <property type="molecule type" value="Genomic_DNA"/>
</dbReference>
<dbReference type="FunFam" id="3.40.50.980:FF:000002">
    <property type="entry name" value="Enterobactin synthetase component F"/>
    <property type="match status" value="1"/>
</dbReference>
<dbReference type="PROSITE" id="PS00455">
    <property type="entry name" value="AMP_BINDING"/>
    <property type="match status" value="1"/>
</dbReference>
<sequence>MQVSQRDNHPQGINAMESENELAAGLQILTSSSQLFARQGRFFPDATTHGVSLRLDGYCYDDILGRLVREIEKYNNTIIFSLWEEPSQCEFTAEQARDFRAREIARPIDATQHDGRVIITRYPQDIIGVIITAHREYIDSYELLRLASIVQFDDATAKDGLATYLFDDARTPEKSLFEWGGAENRYSTPYTHFPLAKIKVPPDYYRDVIHKAIYTLLKGCGEENVAFAALNIDPLGNETLACITGDSQEQDRCIVNASALAVRDEPIDIGLILSEVLDFEAYKAISAPPFNLTFMLHYDGLGHVSGEVVCRAEKISAATAEDLAHQLEFIIAGLNQLGVYCRWQDVPLLTDAQQQQMLALGQGSALSGVTGLCIDQLFDVMASRYPGAIAVSDEKTQLTYAELKAQSEHLAAGLQKVGVKPGALVGICMERSHALVCSLLAVLKAGGTYVPMDTSYPADRLEFITRDAGVAVVVSDIAAFPPTEGCRVYSPGQLLSLVDRENFIPSRHDNREDAYVIYTSGTTGRPKGVAIPHRNVQVLLEATRNEFGLGNGDVWTLFHSCAFDFSVWEIWGCLLSGGHLVVVPYWTTRDTAEFYALLADKKVTVLNQTPSAFYSLQRIDADQRLTLSLRLIIFGGEKLNMQALEGWFHDHPPASCTLVNMYGITETTVHVTYEYLTVEHVLSKSASVGRALPGWTISVRNSEGHLQPFGVAGEIWVGGQALASHYLRLPELTVKRFITDALTGQRVYRSGDLGRMRPDGKLEHLGRLDSQVKVRGFRIELDEIRNVLQQCEGVDSAVVLLDSGSTQEEIRIGAWLIAHGALNLHTLRGALSRQLPDYMIPAYFTLVESFPLTSNGKIDVNALRKHAVADLSAAVASVEPSTGDVGALQAIWRQILGEAAHPDVDFFESGGNSLSAVRFIGEIRKQGLGQLSLRDFYMNASLPALEAMLNKPEKQ</sequence>
<dbReference type="Gene3D" id="1.10.1200.10">
    <property type="entry name" value="ACP-like"/>
    <property type="match status" value="1"/>
</dbReference>
<proteinExistence type="predicted"/>
<protein>
    <recommendedName>
        <fullName evidence="3">Carrier domain-containing protein</fullName>
    </recommendedName>
</protein>
<dbReference type="GO" id="GO:0031177">
    <property type="term" value="F:phosphopantetheine binding"/>
    <property type="evidence" value="ECO:0007669"/>
    <property type="project" value="TreeGrafter"/>
</dbReference>
<dbReference type="FunFam" id="3.40.50.980:FF:000001">
    <property type="entry name" value="Non-ribosomal peptide synthetase"/>
    <property type="match status" value="1"/>
</dbReference>
<evidence type="ECO:0000313" key="5">
    <source>
        <dbReference type="Proteomes" id="UP000193749"/>
    </source>
</evidence>
<dbReference type="Pfam" id="PF00550">
    <property type="entry name" value="PP-binding"/>
    <property type="match status" value="1"/>
</dbReference>
<reference evidence="4 5" key="1">
    <citation type="journal article" date="2017" name="Antonie Van Leeuwenhoek">
        <title>Phylogenomic resolution of the bacterial genus Pantoea and its relationship with Erwinia and Tatumella.</title>
        <authorList>
            <person name="Palmer M."/>
            <person name="Steenkamp E.T."/>
            <person name="Coetzee M.P."/>
            <person name="Chan W.Y."/>
            <person name="van Zyl E."/>
            <person name="De Maayer P."/>
            <person name="Coutinho T.A."/>
            <person name="Blom J."/>
            <person name="Smits T.H."/>
            <person name="Duffy B."/>
            <person name="Venter S.N."/>
        </authorList>
    </citation>
    <scope>NUCLEOTIDE SEQUENCE [LARGE SCALE GENOMIC DNA]</scope>
    <source>
        <strain evidence="4 5">LMG 2657</strain>
    </source>
</reference>
<dbReference type="PROSITE" id="PS50075">
    <property type="entry name" value="CARRIER"/>
    <property type="match status" value="1"/>
</dbReference>
<feature type="domain" description="Carrier" evidence="3">
    <location>
        <begin position="879"/>
        <end position="955"/>
    </location>
</feature>
<keyword evidence="2" id="KW-0596">Phosphopantetheine</keyword>
<evidence type="ECO:0000256" key="2">
    <source>
        <dbReference type="ARBA" id="ARBA00022450"/>
    </source>
</evidence>
<dbReference type="Gene3D" id="3.40.50.12780">
    <property type="entry name" value="N-terminal domain of ligase-like"/>
    <property type="match status" value="1"/>
</dbReference>
<dbReference type="GO" id="GO:0043041">
    <property type="term" value="P:amino acid activation for nonribosomal peptide biosynthetic process"/>
    <property type="evidence" value="ECO:0007669"/>
    <property type="project" value="TreeGrafter"/>
</dbReference>
<dbReference type="Pfam" id="PF00501">
    <property type="entry name" value="AMP-binding"/>
    <property type="match status" value="1"/>
</dbReference>
<dbReference type="SUPFAM" id="SSF56801">
    <property type="entry name" value="Acetyl-CoA synthetase-like"/>
    <property type="match status" value="1"/>
</dbReference>
<keyword evidence="5" id="KW-1185">Reference proteome</keyword>
<dbReference type="InterPro" id="IPR000873">
    <property type="entry name" value="AMP-dep_synth/lig_dom"/>
</dbReference>
<dbReference type="NCBIfam" id="TIGR01733">
    <property type="entry name" value="AA-adenyl-dom"/>
    <property type="match status" value="1"/>
</dbReference>
<dbReference type="InterPro" id="IPR042099">
    <property type="entry name" value="ANL_N_sf"/>
</dbReference>
<dbReference type="Gene3D" id="3.30.300.30">
    <property type="match status" value="1"/>
</dbReference>
<evidence type="ECO:0000313" key="4">
    <source>
        <dbReference type="EMBL" id="ORM94951.1"/>
    </source>
</evidence>
<dbReference type="GO" id="GO:0005737">
    <property type="term" value="C:cytoplasm"/>
    <property type="evidence" value="ECO:0007669"/>
    <property type="project" value="TreeGrafter"/>
</dbReference>
<dbReference type="GO" id="GO:0044550">
    <property type="term" value="P:secondary metabolite biosynthetic process"/>
    <property type="evidence" value="ECO:0007669"/>
    <property type="project" value="TreeGrafter"/>
</dbReference>
<evidence type="ECO:0000259" key="3">
    <source>
        <dbReference type="PROSITE" id="PS50075"/>
    </source>
</evidence>
<dbReference type="InterPro" id="IPR010071">
    <property type="entry name" value="AA_adenyl_dom"/>
</dbReference>
<dbReference type="STRING" id="55209.HA50_17000"/>